<keyword evidence="2" id="KW-1185">Reference proteome</keyword>
<accession>A0ABX0J485</accession>
<organism evidence="1 2">
    <name type="scientific">Paenibacillus agricola</name>
    <dbReference type="NCBI Taxonomy" id="2716264"/>
    <lineage>
        <taxon>Bacteria</taxon>
        <taxon>Bacillati</taxon>
        <taxon>Bacillota</taxon>
        <taxon>Bacilli</taxon>
        <taxon>Bacillales</taxon>
        <taxon>Paenibacillaceae</taxon>
        <taxon>Paenibacillus</taxon>
    </lineage>
</organism>
<reference evidence="1" key="1">
    <citation type="submission" date="2020-03" db="EMBL/GenBank/DDBJ databases">
        <title>Draft sequencing of Paenibacilllus sp. S3N08.</title>
        <authorList>
            <person name="Kim D.-U."/>
        </authorList>
    </citation>
    <scope>NUCLEOTIDE SEQUENCE</scope>
    <source>
        <strain evidence="1">S3N08</strain>
    </source>
</reference>
<proteinExistence type="predicted"/>
<dbReference type="Proteomes" id="UP001165962">
    <property type="component" value="Unassembled WGS sequence"/>
</dbReference>
<gene>
    <name evidence="1" type="ORF">G9U52_02260</name>
</gene>
<dbReference type="EMBL" id="JAAOIW010000001">
    <property type="protein sequence ID" value="NHN28650.1"/>
    <property type="molecule type" value="Genomic_DNA"/>
</dbReference>
<evidence type="ECO:0000313" key="1">
    <source>
        <dbReference type="EMBL" id="NHN28650.1"/>
    </source>
</evidence>
<sequence>MNCSIDLYNRDNIHQLTWPDTEAGSYAKRYLLPFIKGSPTTYIGNVATELYVLLIDGQVIPLTVNYKEYDNSYVCSPFTHYVTYAKQELVLLQNRSLEKALALLLNGVGVGLKLGSLNKAVHINNWLLSTNLCVELAPDQIEAILYYLRLRFPDHALAWRSLNRDTAKSQTDSLAALGCRLVPSRQIYMLPTTQQDGLPSKARWLVKRDYGLLEKNGYSVVSPDELARSDTPRLVKLYNALYLDKYSRCNPWFNESFMELALRERLLEIYALRHNETGRIDAVLGYYSRDGVMTTPIFGYNTELPQSLGLYRMLSAVLIRLALHNGHLLHESSGAAQFKRNRGATSAIEYTAVYDRHLPAYRRWGWSLLETVLNRIGVPLMKKHKF</sequence>
<name>A0ABX0J485_9BACL</name>
<protein>
    <submittedName>
        <fullName evidence="1">GNAT family N-acetyltransferase</fullName>
    </submittedName>
</protein>
<evidence type="ECO:0000313" key="2">
    <source>
        <dbReference type="Proteomes" id="UP001165962"/>
    </source>
</evidence>
<comment type="caution">
    <text evidence="1">The sequence shown here is derived from an EMBL/GenBank/DDBJ whole genome shotgun (WGS) entry which is preliminary data.</text>
</comment>